<organism evidence="2 3">
    <name type="scientific">Paspalum notatum var. saurae</name>
    <dbReference type="NCBI Taxonomy" id="547442"/>
    <lineage>
        <taxon>Eukaryota</taxon>
        <taxon>Viridiplantae</taxon>
        <taxon>Streptophyta</taxon>
        <taxon>Embryophyta</taxon>
        <taxon>Tracheophyta</taxon>
        <taxon>Spermatophyta</taxon>
        <taxon>Magnoliopsida</taxon>
        <taxon>Liliopsida</taxon>
        <taxon>Poales</taxon>
        <taxon>Poaceae</taxon>
        <taxon>PACMAD clade</taxon>
        <taxon>Panicoideae</taxon>
        <taxon>Andropogonodae</taxon>
        <taxon>Paspaleae</taxon>
        <taxon>Paspalinae</taxon>
        <taxon>Paspalum</taxon>
    </lineage>
</organism>
<proteinExistence type="predicted"/>
<evidence type="ECO:0000256" key="1">
    <source>
        <dbReference type="SAM" id="MobiDB-lite"/>
    </source>
</evidence>
<dbReference type="AlphaFoldDB" id="A0AAQ3SKI6"/>
<evidence type="ECO:0000313" key="3">
    <source>
        <dbReference type="Proteomes" id="UP001341281"/>
    </source>
</evidence>
<name>A0AAQ3SKI6_PASNO</name>
<dbReference type="Proteomes" id="UP001341281">
    <property type="component" value="Chromosome 01"/>
</dbReference>
<accession>A0AAQ3SKI6</accession>
<evidence type="ECO:0000313" key="2">
    <source>
        <dbReference type="EMBL" id="WVZ52233.1"/>
    </source>
</evidence>
<reference evidence="2 3" key="1">
    <citation type="submission" date="2024-02" db="EMBL/GenBank/DDBJ databases">
        <title>High-quality chromosome-scale genome assembly of Pensacola bahiagrass (Paspalum notatum Flugge var. saurae).</title>
        <authorList>
            <person name="Vega J.M."/>
            <person name="Podio M."/>
            <person name="Orjuela J."/>
            <person name="Siena L.A."/>
            <person name="Pessino S.C."/>
            <person name="Combes M.C."/>
            <person name="Mariac C."/>
            <person name="Albertini E."/>
            <person name="Pupilli F."/>
            <person name="Ortiz J.P.A."/>
            <person name="Leblanc O."/>
        </authorList>
    </citation>
    <scope>NUCLEOTIDE SEQUENCE [LARGE SCALE GENOMIC DNA]</scope>
    <source>
        <strain evidence="2">R1</strain>
        <tissue evidence="2">Leaf</tissue>
    </source>
</reference>
<protein>
    <submittedName>
        <fullName evidence="2">Uncharacterized protein</fullName>
    </submittedName>
</protein>
<gene>
    <name evidence="2" type="ORF">U9M48_003315</name>
</gene>
<sequence>MADRHRALPPVHWRAFASAHRGLSSSSTSSPSEGLQSIGGLELVDNHSSLQESNDVMLRHLNGPH</sequence>
<keyword evidence="3" id="KW-1185">Reference proteome</keyword>
<feature type="region of interest" description="Disordered" evidence="1">
    <location>
        <begin position="19"/>
        <end position="40"/>
    </location>
</feature>
<dbReference type="EMBL" id="CP144745">
    <property type="protein sequence ID" value="WVZ52233.1"/>
    <property type="molecule type" value="Genomic_DNA"/>
</dbReference>